<sequence length="47" mass="5810">MEKQMQPHIYCIYYMSFPHRLSFFLYLLYGVLYNDSQISLTVQWVLE</sequence>
<dbReference type="EMBL" id="GBRH01249876">
    <property type="protein sequence ID" value="JAD48019.1"/>
    <property type="molecule type" value="Transcribed_RNA"/>
</dbReference>
<name>A0A0A9A8N3_ARUDO</name>
<feature type="transmembrane region" description="Helical" evidence="1">
    <location>
        <begin position="12"/>
        <end position="32"/>
    </location>
</feature>
<organism evidence="2">
    <name type="scientific">Arundo donax</name>
    <name type="common">Giant reed</name>
    <name type="synonym">Donax arundinaceus</name>
    <dbReference type="NCBI Taxonomy" id="35708"/>
    <lineage>
        <taxon>Eukaryota</taxon>
        <taxon>Viridiplantae</taxon>
        <taxon>Streptophyta</taxon>
        <taxon>Embryophyta</taxon>
        <taxon>Tracheophyta</taxon>
        <taxon>Spermatophyta</taxon>
        <taxon>Magnoliopsida</taxon>
        <taxon>Liliopsida</taxon>
        <taxon>Poales</taxon>
        <taxon>Poaceae</taxon>
        <taxon>PACMAD clade</taxon>
        <taxon>Arundinoideae</taxon>
        <taxon>Arundineae</taxon>
        <taxon>Arundo</taxon>
    </lineage>
</organism>
<accession>A0A0A9A8N3</accession>
<reference evidence="2" key="1">
    <citation type="submission" date="2014-09" db="EMBL/GenBank/DDBJ databases">
        <authorList>
            <person name="Magalhaes I.L.F."/>
            <person name="Oliveira U."/>
            <person name="Santos F.R."/>
            <person name="Vidigal T.H.D.A."/>
            <person name="Brescovit A.D."/>
            <person name="Santos A.J."/>
        </authorList>
    </citation>
    <scope>NUCLEOTIDE SEQUENCE</scope>
    <source>
        <tissue evidence="2">Shoot tissue taken approximately 20 cm above the soil surface</tissue>
    </source>
</reference>
<evidence type="ECO:0000313" key="2">
    <source>
        <dbReference type="EMBL" id="JAD48019.1"/>
    </source>
</evidence>
<reference evidence="2" key="2">
    <citation type="journal article" date="2015" name="Data Brief">
        <title>Shoot transcriptome of the giant reed, Arundo donax.</title>
        <authorList>
            <person name="Barrero R.A."/>
            <person name="Guerrero F.D."/>
            <person name="Moolhuijzen P."/>
            <person name="Goolsby J.A."/>
            <person name="Tidwell J."/>
            <person name="Bellgard S.E."/>
            <person name="Bellgard M.I."/>
        </authorList>
    </citation>
    <scope>NUCLEOTIDE SEQUENCE</scope>
    <source>
        <tissue evidence="2">Shoot tissue taken approximately 20 cm above the soil surface</tissue>
    </source>
</reference>
<keyword evidence="1" id="KW-0472">Membrane</keyword>
<dbReference type="AlphaFoldDB" id="A0A0A9A8N3"/>
<keyword evidence="1" id="KW-1133">Transmembrane helix</keyword>
<protein>
    <submittedName>
        <fullName evidence="2">Uncharacterized protein</fullName>
    </submittedName>
</protein>
<evidence type="ECO:0000256" key="1">
    <source>
        <dbReference type="SAM" id="Phobius"/>
    </source>
</evidence>
<keyword evidence="1" id="KW-0812">Transmembrane</keyword>
<proteinExistence type="predicted"/>